<proteinExistence type="predicted"/>
<organism evidence="2 3">
    <name type="scientific">Trichosporon asahii var. asahii (strain CBS 8904)</name>
    <name type="common">Yeast</name>
    <dbReference type="NCBI Taxonomy" id="1220162"/>
    <lineage>
        <taxon>Eukaryota</taxon>
        <taxon>Fungi</taxon>
        <taxon>Dikarya</taxon>
        <taxon>Basidiomycota</taxon>
        <taxon>Agaricomycotina</taxon>
        <taxon>Tremellomycetes</taxon>
        <taxon>Trichosporonales</taxon>
        <taxon>Trichosporonaceae</taxon>
        <taxon>Trichosporon</taxon>
    </lineage>
</organism>
<feature type="binding site" evidence="1">
    <location>
        <position position="150"/>
    </location>
    <ligand>
        <name>Mg(2+)</name>
        <dbReference type="ChEBI" id="CHEBI:18420"/>
        <label>1</label>
    </ligand>
</feature>
<dbReference type="GO" id="GO:0046872">
    <property type="term" value="F:metal ion binding"/>
    <property type="evidence" value="ECO:0007669"/>
    <property type="project" value="UniProtKB-KW"/>
</dbReference>
<dbReference type="SUPFAM" id="SSF101478">
    <property type="entry name" value="ADP-ribosylglycohydrolase"/>
    <property type="match status" value="1"/>
</dbReference>
<comment type="cofactor">
    <cofactor evidence="1">
        <name>Mg(2+)</name>
        <dbReference type="ChEBI" id="CHEBI:18420"/>
    </cofactor>
    <text evidence="1">Binds 2 magnesium ions per subunit.</text>
</comment>
<protein>
    <submittedName>
        <fullName evidence="2">Ribosylglycohydrolase</fullName>
    </submittedName>
</protein>
<dbReference type="eggNOG" id="ENOG502RE1G">
    <property type="taxonomic scope" value="Eukaryota"/>
</dbReference>
<accession>K1VGG0</accession>
<dbReference type="Pfam" id="PF03747">
    <property type="entry name" value="ADP_ribosyl_GH"/>
    <property type="match status" value="1"/>
</dbReference>
<keyword evidence="2" id="KW-0378">Hydrolase</keyword>
<gene>
    <name evidence="2" type="ORF">A1Q2_02624</name>
</gene>
<dbReference type="HOGENOM" id="CLU_1397223_0_0_1"/>
<evidence type="ECO:0000313" key="3">
    <source>
        <dbReference type="Proteomes" id="UP000006757"/>
    </source>
</evidence>
<keyword evidence="1" id="KW-0479">Metal-binding</keyword>
<keyword evidence="1" id="KW-0460">Magnesium</keyword>
<dbReference type="Gene3D" id="1.10.4080.10">
    <property type="entry name" value="ADP-ribosylation/Crystallin J1"/>
    <property type="match status" value="1"/>
</dbReference>
<dbReference type="InterPro" id="IPR005502">
    <property type="entry name" value="Ribosyl_crysJ1"/>
</dbReference>
<comment type="caution">
    <text evidence="2">The sequence shown here is derived from an EMBL/GenBank/DDBJ whole genome shotgun (WGS) entry which is preliminary data.</text>
</comment>
<dbReference type="AlphaFoldDB" id="K1VGG0"/>
<evidence type="ECO:0000313" key="2">
    <source>
        <dbReference type="EMBL" id="EKD03175.1"/>
    </source>
</evidence>
<sequence length="195" mass="21381">MRNCAQEQDWSRQWEPNDINRAPARITPVALGYLGEGQEEALAATADLLAAQTQSDQSARDVSALIALGIRSAIRSRDLRFKKMTQYLPADRRDEWKKRIVEAEAATPDKYWDTNKTALGVFQAAVATNANAEDVQTVLDCAVRAGGQCDRVAAIAGAWAGARFGSGSVPDWSQRLYGWPCRAPELAAFVIEIKN</sequence>
<evidence type="ECO:0000256" key="1">
    <source>
        <dbReference type="PIRSR" id="PIRSR605502-1"/>
    </source>
</evidence>
<dbReference type="GO" id="GO:0016787">
    <property type="term" value="F:hydrolase activity"/>
    <property type="evidence" value="ECO:0007669"/>
    <property type="project" value="UniProtKB-KW"/>
</dbReference>
<dbReference type="Proteomes" id="UP000006757">
    <property type="component" value="Unassembled WGS sequence"/>
</dbReference>
<dbReference type="EMBL" id="AMBO01000268">
    <property type="protein sequence ID" value="EKD03175.1"/>
    <property type="molecule type" value="Genomic_DNA"/>
</dbReference>
<dbReference type="InParanoid" id="K1VGG0"/>
<dbReference type="InterPro" id="IPR036705">
    <property type="entry name" value="Ribosyl_crysJ1_sf"/>
</dbReference>
<reference evidence="2 3" key="1">
    <citation type="journal article" date="2012" name="Eukaryot. Cell">
        <title>Genome sequence of the Trichosporon asahii environmental strain CBS 8904.</title>
        <authorList>
            <person name="Yang R.Y."/>
            <person name="Li H.T."/>
            <person name="Zhu H."/>
            <person name="Zhou G.P."/>
            <person name="Wang M."/>
            <person name="Wang L."/>
        </authorList>
    </citation>
    <scope>NUCLEOTIDE SEQUENCE [LARGE SCALE GENOMIC DNA]</scope>
    <source>
        <strain evidence="2 3">CBS 8904</strain>
    </source>
</reference>
<name>K1VGG0_TRIAC</name>
<keyword evidence="3" id="KW-1185">Reference proteome</keyword>